<accession>A0A011WTD4</accession>
<protein>
    <recommendedName>
        <fullName evidence="1">SMEK domain-containing protein</fullName>
    </recommendedName>
</protein>
<reference evidence="2 3" key="1">
    <citation type="submission" date="2013-06" db="EMBL/GenBank/DDBJ databases">
        <title>Rumen cellulosomics: divergent fiber-degrading strategies revealed by comparative genome-wide analysis of six Ruminococcal strains.</title>
        <authorList>
            <person name="Dassa B."/>
            <person name="Borovok I."/>
            <person name="Lamed R."/>
            <person name="Flint H."/>
            <person name="Yeoman C.J."/>
            <person name="White B."/>
            <person name="Bayer E.A."/>
        </authorList>
    </citation>
    <scope>NUCLEOTIDE SEQUENCE [LARGE SCALE GENOMIC DNA]</scope>
    <source>
        <strain evidence="2 3">SY3</strain>
    </source>
</reference>
<dbReference type="EMBL" id="JEOB01000002">
    <property type="protein sequence ID" value="EXM40295.1"/>
    <property type="molecule type" value="Genomic_DNA"/>
</dbReference>
<evidence type="ECO:0000313" key="2">
    <source>
        <dbReference type="EMBL" id="EXM40295.1"/>
    </source>
</evidence>
<dbReference type="OrthoDB" id="9796370at2"/>
<feature type="domain" description="SMEK" evidence="1">
    <location>
        <begin position="10"/>
        <end position="148"/>
    </location>
</feature>
<sequence>MKQEELIKTISELLYKLCDLIESRNTLNYYDINISSEYFFIPLLNLVFDCNLKNINTDEKNAAAIDLYDSNGKIAIQVTSNSSADKIRTTLNKYRKNKLYDKYQRLVVVVIVRSHTYRADFTDDIDGKFVFSTSNDIYTINSLIKAIQALSIEKIARVKEYLEYQLDILFDRSQVLNIEQSFNYISKNTDNILNEAFFEIDDERFIDDFKKKLDDSSIIHLFSISVEEGRYCILNLLHKLKPDIPVYIVKSKETWNETEKFLFDCILIPDFQAEEIPAVENNTTIFIHNENTRPNALRIPQRTIRFLSDKLRNNGYDDPYKLLHKTNGLYYYIRNTLFTGTQKHPSWEKDNDKAVIVAALFGKWKESDGDKSLIEKLYGNSYEQFIAHLNQYIGVEDAYIVRKRDMSYNVIYELADPFLAICSHRNAFTSSIIIQFFDITKEFISERDPIFDEPFERHFYLSAFKKSKYSNSIKSGMTRTLILLALYADYQNEISNLVKEILKMIQSISDWAYISQYIESLCEAAPDAVIAFIENNIDNHTGLLDLFTVEKSGFLTGRHYYTNILWCLERLLPCKDYVARVVRILFEMGNNIEKCSTGNNPRDDISKVFCTWYNVSALEIEEKIELAKIGVEKYPFFWDSLYKEISKNTSILCDLSFIYRETDKIIPYTNGDVLRFSVSYAKILIANISDNLNRIISLIDLLPTCTDEIFIAIQNKMKTAVIKLADPDKEQIKTQLRKIIYHHRRFAKSNWASSSERISKIEKICLDISFEDPAYDFLYLTESGNIPILNPIVYESEEESHQKNKNHVNEVIASEIARFKESNIDLGHFLGLRKIDYYTTIGATIAKYYCNMNYEESILFSIISSTDNPQIAVNYVRVCSDSALTEVYSALEALRDKHYADKFYIAFLLALPFDEKTRLLIFSLPPESAKMYWQMFSRFESTSKELLDDVIKNLIKFSNWCELYYAIFEHESMFTTDEVLAIILDSIKKIISEEYNISNNESSIIKQLLSIIYQRIGDDFESYPILFQIEMRLSGVLMWDNMKCCQYLFKHNANIYADIIALVYKKDDGLTNESIDTDKFQVFISLEQDIKFCPGEEKGSINKEILNTWLNTFCDRLDSQGQGSLKYKKIGKLFACSPMGEDGLFPHEAIRDKIEVMANEELISSFASSVLYDRGLFTVTWGKDEYKLGQKYAELSRKLSVRYPKTAKIFRIISKSFLRESELDREIAETDII</sequence>
<dbReference type="NCBIfam" id="NF033859">
    <property type="entry name" value="SMEK_N"/>
    <property type="match status" value="1"/>
</dbReference>
<keyword evidence="3" id="KW-1185">Reference proteome</keyword>
<evidence type="ECO:0000313" key="3">
    <source>
        <dbReference type="Proteomes" id="UP000021369"/>
    </source>
</evidence>
<organism evidence="2 3">
    <name type="scientific">Ruminococcus albus SY3</name>
    <dbReference type="NCBI Taxonomy" id="1341156"/>
    <lineage>
        <taxon>Bacteria</taxon>
        <taxon>Bacillati</taxon>
        <taxon>Bacillota</taxon>
        <taxon>Clostridia</taxon>
        <taxon>Eubacteriales</taxon>
        <taxon>Oscillospiraceae</taxon>
        <taxon>Ruminococcus</taxon>
    </lineage>
</organism>
<dbReference type="AlphaFoldDB" id="A0A011WTD4"/>
<dbReference type="Pfam" id="PF21941">
    <property type="entry name" value="SMEK_N"/>
    <property type="match status" value="1"/>
</dbReference>
<dbReference type="RefSeq" id="WP_037287291.1">
    <property type="nucleotide sequence ID" value="NZ_JEOB01000002.1"/>
</dbReference>
<proteinExistence type="predicted"/>
<name>A0A011WTD4_RUMAL</name>
<comment type="caution">
    <text evidence="2">The sequence shown here is derived from an EMBL/GenBank/DDBJ whole genome shotgun (WGS) entry which is preliminary data.</text>
</comment>
<dbReference type="PATRIC" id="fig|1341156.4.peg.1192"/>
<dbReference type="Proteomes" id="UP000021369">
    <property type="component" value="Unassembled WGS sequence"/>
</dbReference>
<dbReference type="InterPro" id="IPR047740">
    <property type="entry name" value="SMEK_dom"/>
</dbReference>
<evidence type="ECO:0000259" key="1">
    <source>
        <dbReference type="Pfam" id="PF21941"/>
    </source>
</evidence>
<gene>
    <name evidence="2" type="ORF">RASY3_09475</name>
</gene>